<protein>
    <submittedName>
        <fullName evidence="2">DUF2630 family protein</fullName>
    </submittedName>
</protein>
<dbReference type="RefSeq" id="WP_343950766.1">
    <property type="nucleotide sequence ID" value="NZ_BAAAHQ010000015.1"/>
</dbReference>
<comment type="caution">
    <text evidence="2">The sequence shown here is derived from an EMBL/GenBank/DDBJ whole genome shotgun (WGS) entry which is preliminary data.</text>
</comment>
<sequence>MQDNEILARISAMVSEERELRDRLGTGQVTSEEENVRVRELEASLDQCWDLLRQRRARRDVGENPDDASARPVTEVEGYQQ</sequence>
<evidence type="ECO:0000313" key="2">
    <source>
        <dbReference type="EMBL" id="GAA0929413.1"/>
    </source>
</evidence>
<evidence type="ECO:0000313" key="3">
    <source>
        <dbReference type="Proteomes" id="UP001501578"/>
    </source>
</evidence>
<accession>A0ABP4A2Y0</accession>
<gene>
    <name evidence="2" type="ORF">GCM10009560_33250</name>
</gene>
<organism evidence="2 3">
    <name type="scientific">Nonomuraea longicatena</name>
    <dbReference type="NCBI Taxonomy" id="83682"/>
    <lineage>
        <taxon>Bacteria</taxon>
        <taxon>Bacillati</taxon>
        <taxon>Actinomycetota</taxon>
        <taxon>Actinomycetes</taxon>
        <taxon>Streptosporangiales</taxon>
        <taxon>Streptosporangiaceae</taxon>
        <taxon>Nonomuraea</taxon>
    </lineage>
</organism>
<name>A0ABP4A2Y0_9ACTN</name>
<reference evidence="3" key="1">
    <citation type="journal article" date="2019" name="Int. J. Syst. Evol. Microbiol.">
        <title>The Global Catalogue of Microorganisms (GCM) 10K type strain sequencing project: providing services to taxonomists for standard genome sequencing and annotation.</title>
        <authorList>
            <consortium name="The Broad Institute Genomics Platform"/>
            <consortium name="The Broad Institute Genome Sequencing Center for Infectious Disease"/>
            <person name="Wu L."/>
            <person name="Ma J."/>
        </authorList>
    </citation>
    <scope>NUCLEOTIDE SEQUENCE [LARGE SCALE GENOMIC DNA]</scope>
    <source>
        <strain evidence="3">JCM 11136</strain>
    </source>
</reference>
<dbReference type="Proteomes" id="UP001501578">
    <property type="component" value="Unassembled WGS sequence"/>
</dbReference>
<proteinExistence type="predicted"/>
<dbReference type="Pfam" id="PF10944">
    <property type="entry name" value="DUF2630"/>
    <property type="match status" value="1"/>
</dbReference>
<dbReference type="EMBL" id="BAAAHQ010000015">
    <property type="protein sequence ID" value="GAA0929413.1"/>
    <property type="molecule type" value="Genomic_DNA"/>
</dbReference>
<dbReference type="InterPro" id="IPR020311">
    <property type="entry name" value="Uncharacterised_Rv0898c"/>
</dbReference>
<feature type="region of interest" description="Disordered" evidence="1">
    <location>
        <begin position="56"/>
        <end position="81"/>
    </location>
</feature>
<keyword evidence="3" id="KW-1185">Reference proteome</keyword>
<evidence type="ECO:0000256" key="1">
    <source>
        <dbReference type="SAM" id="MobiDB-lite"/>
    </source>
</evidence>